<dbReference type="InterPro" id="IPR043519">
    <property type="entry name" value="NT_sf"/>
</dbReference>
<dbReference type="SUPFAM" id="SSF81301">
    <property type="entry name" value="Nucleotidyltransferase"/>
    <property type="match status" value="1"/>
</dbReference>
<name>A0A8J4EN25_9ACTN</name>
<proteinExistence type="predicted"/>
<evidence type="ECO:0000313" key="1">
    <source>
        <dbReference type="EMBL" id="GIL27264.1"/>
    </source>
</evidence>
<dbReference type="Pfam" id="PF04229">
    <property type="entry name" value="GrpB"/>
    <property type="match status" value="1"/>
</dbReference>
<gene>
    <name evidence="1" type="ORF">NUM_25180</name>
</gene>
<evidence type="ECO:0008006" key="3">
    <source>
        <dbReference type="Google" id="ProtNLM"/>
    </source>
</evidence>
<sequence length="171" mass="18438">MRVKYLDLPVRAVGDARGHTLGGMRVPPLPDPANQLSRERIAAGAVGDRAIDVPAAAITMTPYDPAWPTRFARERARIRAALGSRALAVEHVGSTSVPGLAAKNRIDIDLIVTDPADESGYLPALAPLGYLLRTREPGWYQHRCCWNDGHTVKPARVRSGLRRAPAAPGLP</sequence>
<accession>A0A8J4EN25</accession>
<dbReference type="AlphaFoldDB" id="A0A8J4EN25"/>
<organism evidence="1 2">
    <name type="scientific">Actinocatenispora comari</name>
    <dbReference type="NCBI Taxonomy" id="2807577"/>
    <lineage>
        <taxon>Bacteria</taxon>
        <taxon>Bacillati</taxon>
        <taxon>Actinomycetota</taxon>
        <taxon>Actinomycetes</taxon>
        <taxon>Micromonosporales</taxon>
        <taxon>Micromonosporaceae</taxon>
        <taxon>Actinocatenispora</taxon>
    </lineage>
</organism>
<dbReference type="PANTHER" id="PTHR34822">
    <property type="entry name" value="GRPB DOMAIN PROTEIN (AFU_ORTHOLOGUE AFUA_1G01530)"/>
    <property type="match status" value="1"/>
</dbReference>
<dbReference type="EMBL" id="BOPO01000040">
    <property type="protein sequence ID" value="GIL27264.1"/>
    <property type="molecule type" value="Genomic_DNA"/>
</dbReference>
<dbReference type="Gene3D" id="3.30.460.10">
    <property type="entry name" value="Beta Polymerase, domain 2"/>
    <property type="match status" value="1"/>
</dbReference>
<keyword evidence="2" id="KW-1185">Reference proteome</keyword>
<reference evidence="2" key="1">
    <citation type="journal article" date="2021" name="Int. J. Syst. Evol. Microbiol.">
        <title>Actinocatenispora comari sp. nov., an endophytic actinomycete isolated from aerial parts of Comarum salesowianum.</title>
        <authorList>
            <person name="Oyunbileg N."/>
            <person name="Iizaka Y."/>
            <person name="Hamada M."/>
            <person name="Davaapurev B.O."/>
            <person name="Fukumoto A."/>
            <person name="Tsetseg B."/>
            <person name="Kato F."/>
            <person name="Tamura T."/>
            <person name="Batkhuu J."/>
            <person name="Anzai Y."/>
        </authorList>
    </citation>
    <scope>NUCLEOTIDE SEQUENCE [LARGE SCALE GENOMIC DNA]</scope>
    <source>
        <strain evidence="2">NUM-2625</strain>
    </source>
</reference>
<evidence type="ECO:0000313" key="2">
    <source>
        <dbReference type="Proteomes" id="UP000614996"/>
    </source>
</evidence>
<dbReference type="PANTHER" id="PTHR34822:SF1">
    <property type="entry name" value="GRPB FAMILY PROTEIN"/>
    <property type="match status" value="1"/>
</dbReference>
<comment type="caution">
    <text evidence="1">The sequence shown here is derived from an EMBL/GenBank/DDBJ whole genome shotgun (WGS) entry which is preliminary data.</text>
</comment>
<protein>
    <recommendedName>
        <fullName evidence="3">GrpB family protein</fullName>
    </recommendedName>
</protein>
<dbReference type="Proteomes" id="UP000614996">
    <property type="component" value="Unassembled WGS sequence"/>
</dbReference>
<dbReference type="InterPro" id="IPR007344">
    <property type="entry name" value="GrpB/CoaE"/>
</dbReference>